<protein>
    <submittedName>
        <fullName evidence="2">Uncharacterized protein</fullName>
    </submittedName>
</protein>
<name>A0A5B7F635_PORTR</name>
<keyword evidence="1" id="KW-0812">Transmembrane</keyword>
<evidence type="ECO:0000313" key="2">
    <source>
        <dbReference type="EMBL" id="MPC40816.1"/>
    </source>
</evidence>
<sequence length="63" mass="7255">MIDAVLTTYPSPLFGPLILLLCLSFVTWRCKIQDEWLRSRQVTLAINVRLIEGADRIVLRGRI</sequence>
<proteinExistence type="predicted"/>
<keyword evidence="1" id="KW-1133">Transmembrane helix</keyword>
<gene>
    <name evidence="2" type="ORF">E2C01_034385</name>
</gene>
<accession>A0A5B7F635</accession>
<reference evidence="2 3" key="1">
    <citation type="submission" date="2019-05" db="EMBL/GenBank/DDBJ databases">
        <title>Another draft genome of Portunus trituberculatus and its Hox gene families provides insights of decapod evolution.</title>
        <authorList>
            <person name="Jeong J.-H."/>
            <person name="Song I."/>
            <person name="Kim S."/>
            <person name="Choi T."/>
            <person name="Kim D."/>
            <person name="Ryu S."/>
            <person name="Kim W."/>
        </authorList>
    </citation>
    <scope>NUCLEOTIDE SEQUENCE [LARGE SCALE GENOMIC DNA]</scope>
    <source>
        <tissue evidence="2">Muscle</tissue>
    </source>
</reference>
<dbReference type="AlphaFoldDB" id="A0A5B7F635"/>
<feature type="transmembrane region" description="Helical" evidence="1">
    <location>
        <begin position="12"/>
        <end position="30"/>
    </location>
</feature>
<evidence type="ECO:0000256" key="1">
    <source>
        <dbReference type="SAM" id="Phobius"/>
    </source>
</evidence>
<comment type="caution">
    <text evidence="2">The sequence shown here is derived from an EMBL/GenBank/DDBJ whole genome shotgun (WGS) entry which is preliminary data.</text>
</comment>
<keyword evidence="3" id="KW-1185">Reference proteome</keyword>
<dbReference type="Proteomes" id="UP000324222">
    <property type="component" value="Unassembled WGS sequence"/>
</dbReference>
<evidence type="ECO:0000313" key="3">
    <source>
        <dbReference type="Proteomes" id="UP000324222"/>
    </source>
</evidence>
<dbReference type="EMBL" id="VSRR010004824">
    <property type="protein sequence ID" value="MPC40816.1"/>
    <property type="molecule type" value="Genomic_DNA"/>
</dbReference>
<organism evidence="2 3">
    <name type="scientific">Portunus trituberculatus</name>
    <name type="common">Swimming crab</name>
    <name type="synonym">Neptunus trituberculatus</name>
    <dbReference type="NCBI Taxonomy" id="210409"/>
    <lineage>
        <taxon>Eukaryota</taxon>
        <taxon>Metazoa</taxon>
        <taxon>Ecdysozoa</taxon>
        <taxon>Arthropoda</taxon>
        <taxon>Crustacea</taxon>
        <taxon>Multicrustacea</taxon>
        <taxon>Malacostraca</taxon>
        <taxon>Eumalacostraca</taxon>
        <taxon>Eucarida</taxon>
        <taxon>Decapoda</taxon>
        <taxon>Pleocyemata</taxon>
        <taxon>Brachyura</taxon>
        <taxon>Eubrachyura</taxon>
        <taxon>Portunoidea</taxon>
        <taxon>Portunidae</taxon>
        <taxon>Portuninae</taxon>
        <taxon>Portunus</taxon>
    </lineage>
</organism>
<keyword evidence="1" id="KW-0472">Membrane</keyword>